<organism evidence="1 2">
    <name type="scientific">Pleurodeles waltl</name>
    <name type="common">Iberian ribbed newt</name>
    <dbReference type="NCBI Taxonomy" id="8319"/>
    <lineage>
        <taxon>Eukaryota</taxon>
        <taxon>Metazoa</taxon>
        <taxon>Chordata</taxon>
        <taxon>Craniata</taxon>
        <taxon>Vertebrata</taxon>
        <taxon>Euteleostomi</taxon>
        <taxon>Amphibia</taxon>
        <taxon>Batrachia</taxon>
        <taxon>Caudata</taxon>
        <taxon>Salamandroidea</taxon>
        <taxon>Salamandridae</taxon>
        <taxon>Pleurodelinae</taxon>
        <taxon>Pleurodeles</taxon>
    </lineage>
</organism>
<accession>A0AAV7WVQ8</accession>
<dbReference type="Proteomes" id="UP001066276">
    <property type="component" value="Chromosome 1_1"/>
</dbReference>
<keyword evidence="2" id="KW-1185">Reference proteome</keyword>
<dbReference type="EMBL" id="JANPWB010000001">
    <property type="protein sequence ID" value="KAJ1216811.1"/>
    <property type="molecule type" value="Genomic_DNA"/>
</dbReference>
<evidence type="ECO:0000313" key="2">
    <source>
        <dbReference type="Proteomes" id="UP001066276"/>
    </source>
</evidence>
<reference evidence="1" key="1">
    <citation type="journal article" date="2022" name="bioRxiv">
        <title>Sequencing and chromosome-scale assembly of the giantPleurodeles waltlgenome.</title>
        <authorList>
            <person name="Brown T."/>
            <person name="Elewa A."/>
            <person name="Iarovenko S."/>
            <person name="Subramanian E."/>
            <person name="Araus A.J."/>
            <person name="Petzold A."/>
            <person name="Susuki M."/>
            <person name="Suzuki K.-i.T."/>
            <person name="Hayashi T."/>
            <person name="Toyoda A."/>
            <person name="Oliveira C."/>
            <person name="Osipova E."/>
            <person name="Leigh N.D."/>
            <person name="Simon A."/>
            <person name="Yun M.H."/>
        </authorList>
    </citation>
    <scope>NUCLEOTIDE SEQUENCE</scope>
    <source>
        <strain evidence="1">20211129_DDA</strain>
        <tissue evidence="1">Liver</tissue>
    </source>
</reference>
<comment type="caution">
    <text evidence="1">The sequence shown here is derived from an EMBL/GenBank/DDBJ whole genome shotgun (WGS) entry which is preliminary data.</text>
</comment>
<dbReference type="AlphaFoldDB" id="A0AAV7WVQ8"/>
<proteinExistence type="predicted"/>
<gene>
    <name evidence="1" type="ORF">NDU88_004410</name>
</gene>
<evidence type="ECO:0000313" key="1">
    <source>
        <dbReference type="EMBL" id="KAJ1216811.1"/>
    </source>
</evidence>
<name>A0AAV7WVQ8_PLEWA</name>
<protein>
    <submittedName>
        <fullName evidence="1">Uncharacterized protein</fullName>
    </submittedName>
</protein>
<sequence>MFSCCTPTHGAYSHLDRFLLAKDGSLDVRRVVYQAWFLSDHAPLLLECETHMPRPAIPLWRLHPDLLGDPEYKKDLQDVLVGYFHMIWGMAGTLGLEWEALKVVIRGQSLSKTYGIRQHLDRELTRQEEVLAGLQRQVDNGNASSYGID</sequence>